<evidence type="ECO:0000256" key="7">
    <source>
        <dbReference type="ARBA" id="ARBA00022490"/>
    </source>
</evidence>
<dbReference type="GO" id="GO:0071555">
    <property type="term" value="P:cell wall organization"/>
    <property type="evidence" value="ECO:0007669"/>
    <property type="project" value="UniProtKB-KW"/>
</dbReference>
<accession>M6GDW6</accession>
<dbReference type="NCBIfam" id="TIGR00179">
    <property type="entry name" value="murB"/>
    <property type="match status" value="1"/>
</dbReference>
<dbReference type="Gene3D" id="3.30.465.10">
    <property type="match status" value="1"/>
</dbReference>
<keyword evidence="7 19" id="KW-0963">Cytoplasm</keyword>
<evidence type="ECO:0000256" key="20">
    <source>
        <dbReference type="SAM" id="MobiDB-lite"/>
    </source>
</evidence>
<dbReference type="InterPro" id="IPR003170">
    <property type="entry name" value="MurB"/>
</dbReference>
<dbReference type="Proteomes" id="UP000012128">
    <property type="component" value="Unassembled WGS sequence"/>
</dbReference>
<dbReference type="HAMAP" id="MF_00037">
    <property type="entry name" value="MurB"/>
    <property type="match status" value="1"/>
</dbReference>
<keyword evidence="10 19" id="KW-0274">FAD</keyword>
<sequence>MSSFFVVENWGSSFFIHMSPVLSESQLRDFKHTLESSKIPFRSEVRLGILSSFKIGGVCPVIVEPEISSQVSEILHIFSKFDIPWKILGGGSNLLISDHPDNFVTLRLSGKFKEFVSLGDGKFKIGAATNTTPTFRQISQLGYTGAEFLSTIPGWTGGAVIQNAGCYGGELFDLIESVEFLRNGEVFVRKPSEIKYGYRFTEFLNQKDSIILGIEILLKEGNLEEIESSLKDKRDRRNSSQPENKKSAGSVFKNPKVFREDGKEIKAWELIDQAGLRGQIKGGAQISPEHCNFIVNLGTATASDVHYLIDLVVDRVYQTSGILLNREIEFFGDIP</sequence>
<evidence type="ECO:0000313" key="22">
    <source>
        <dbReference type="EMBL" id="EMM80764.1"/>
    </source>
</evidence>
<dbReference type="Gene3D" id="3.30.43.10">
    <property type="entry name" value="Uridine Diphospho-n-acetylenolpyruvylglucosamine Reductase, domain 2"/>
    <property type="match status" value="1"/>
</dbReference>
<dbReference type="InterPro" id="IPR036318">
    <property type="entry name" value="FAD-bd_PCMH-like_sf"/>
</dbReference>
<dbReference type="InterPro" id="IPR016166">
    <property type="entry name" value="FAD-bd_PCMH"/>
</dbReference>
<evidence type="ECO:0000256" key="8">
    <source>
        <dbReference type="ARBA" id="ARBA00022618"/>
    </source>
</evidence>
<dbReference type="InterPro" id="IPR016169">
    <property type="entry name" value="FAD-bd_PCMH_sub2"/>
</dbReference>
<keyword evidence="14 19" id="KW-0560">Oxidoreductase</keyword>
<dbReference type="GO" id="GO:0051301">
    <property type="term" value="P:cell division"/>
    <property type="evidence" value="ECO:0007669"/>
    <property type="project" value="UniProtKB-KW"/>
</dbReference>
<feature type="active site" description="Proton donor" evidence="19">
    <location>
        <position position="250"/>
    </location>
</feature>
<comment type="function">
    <text evidence="2 19">Cell wall formation.</text>
</comment>
<organism evidence="22 23">
    <name type="scientific">Leptospira interrogans str. 2006001854</name>
    <dbReference type="NCBI Taxonomy" id="1001590"/>
    <lineage>
        <taxon>Bacteria</taxon>
        <taxon>Pseudomonadati</taxon>
        <taxon>Spirochaetota</taxon>
        <taxon>Spirochaetia</taxon>
        <taxon>Leptospirales</taxon>
        <taxon>Leptospiraceae</taxon>
        <taxon>Leptospira</taxon>
    </lineage>
</organism>
<dbReference type="InterPro" id="IPR011601">
    <property type="entry name" value="MurB_C"/>
</dbReference>
<feature type="domain" description="FAD-binding PCMH-type" evidence="21">
    <location>
        <begin position="55"/>
        <end position="221"/>
    </location>
</feature>
<evidence type="ECO:0000256" key="18">
    <source>
        <dbReference type="ARBA" id="ARBA00048914"/>
    </source>
</evidence>
<dbReference type="Pfam" id="PF01565">
    <property type="entry name" value="FAD_binding_4"/>
    <property type="match status" value="1"/>
</dbReference>
<dbReference type="NCBIfam" id="NF010480">
    <property type="entry name" value="PRK13905.1"/>
    <property type="match status" value="1"/>
</dbReference>
<keyword evidence="11 19" id="KW-0521">NADP</keyword>
<evidence type="ECO:0000256" key="9">
    <source>
        <dbReference type="ARBA" id="ARBA00022630"/>
    </source>
</evidence>
<dbReference type="InterPro" id="IPR016167">
    <property type="entry name" value="FAD-bd_PCMH_sub1"/>
</dbReference>
<dbReference type="GO" id="GO:0008360">
    <property type="term" value="P:regulation of cell shape"/>
    <property type="evidence" value="ECO:0007669"/>
    <property type="project" value="UniProtKB-KW"/>
</dbReference>
<keyword evidence="15 19" id="KW-0131">Cell cycle</keyword>
<evidence type="ECO:0000256" key="16">
    <source>
        <dbReference type="ARBA" id="ARBA00023316"/>
    </source>
</evidence>
<evidence type="ECO:0000256" key="12">
    <source>
        <dbReference type="ARBA" id="ARBA00022960"/>
    </source>
</evidence>
<keyword evidence="8 19" id="KW-0132">Cell division</keyword>
<dbReference type="SUPFAM" id="SSF56176">
    <property type="entry name" value="FAD-binding/transporter-associated domain-like"/>
    <property type="match status" value="1"/>
</dbReference>
<evidence type="ECO:0000313" key="23">
    <source>
        <dbReference type="Proteomes" id="UP000012128"/>
    </source>
</evidence>
<evidence type="ECO:0000256" key="13">
    <source>
        <dbReference type="ARBA" id="ARBA00022984"/>
    </source>
</evidence>
<evidence type="ECO:0000256" key="15">
    <source>
        <dbReference type="ARBA" id="ARBA00023306"/>
    </source>
</evidence>
<name>M6GDW6_LEPIR</name>
<evidence type="ECO:0000256" key="11">
    <source>
        <dbReference type="ARBA" id="ARBA00022857"/>
    </source>
</evidence>
<evidence type="ECO:0000256" key="5">
    <source>
        <dbReference type="ARBA" id="ARBA00012518"/>
    </source>
</evidence>
<gene>
    <name evidence="19 22" type="primary">murB</name>
    <name evidence="22" type="ORF">LEP1GSC037_1676</name>
</gene>
<feature type="active site" evidence="19">
    <location>
        <position position="199"/>
    </location>
</feature>
<dbReference type="PROSITE" id="PS51387">
    <property type="entry name" value="FAD_PCMH"/>
    <property type="match status" value="1"/>
</dbReference>
<dbReference type="InterPro" id="IPR006094">
    <property type="entry name" value="Oxid_FAD_bind_N"/>
</dbReference>
<dbReference type="AlphaFoldDB" id="M6GDW6"/>
<dbReference type="GO" id="GO:0009252">
    <property type="term" value="P:peptidoglycan biosynthetic process"/>
    <property type="evidence" value="ECO:0007669"/>
    <property type="project" value="UniProtKB-UniRule"/>
</dbReference>
<evidence type="ECO:0000256" key="10">
    <source>
        <dbReference type="ARBA" id="ARBA00022827"/>
    </source>
</evidence>
<feature type="compositionally biased region" description="Basic and acidic residues" evidence="20">
    <location>
        <begin position="229"/>
        <end position="246"/>
    </location>
</feature>
<dbReference type="PANTHER" id="PTHR21071:SF4">
    <property type="entry name" value="UDP-N-ACETYLENOLPYRUVOYLGLUCOSAMINE REDUCTASE"/>
    <property type="match status" value="1"/>
</dbReference>
<evidence type="ECO:0000256" key="17">
    <source>
        <dbReference type="ARBA" id="ARBA00031026"/>
    </source>
</evidence>
<dbReference type="SUPFAM" id="SSF56194">
    <property type="entry name" value="Uridine diphospho-N-Acetylenolpyruvylglucosamine reductase, MurB, C-terminal domain"/>
    <property type="match status" value="1"/>
</dbReference>
<feature type="region of interest" description="Disordered" evidence="20">
    <location>
        <begin position="229"/>
        <end position="249"/>
    </location>
</feature>
<keyword evidence="9 19" id="KW-0285">Flavoprotein</keyword>
<evidence type="ECO:0000256" key="2">
    <source>
        <dbReference type="ARBA" id="ARBA00003921"/>
    </source>
</evidence>
<evidence type="ECO:0000256" key="3">
    <source>
        <dbReference type="ARBA" id="ARBA00004496"/>
    </source>
</evidence>
<dbReference type="UniPathway" id="UPA00219"/>
<comment type="caution">
    <text evidence="22">The sequence shown here is derived from an EMBL/GenBank/DDBJ whole genome shotgun (WGS) entry which is preliminary data.</text>
</comment>
<comment type="subcellular location">
    <subcellularLocation>
        <location evidence="3 19">Cytoplasm</location>
    </subcellularLocation>
</comment>
<dbReference type="GO" id="GO:0071949">
    <property type="term" value="F:FAD binding"/>
    <property type="evidence" value="ECO:0007669"/>
    <property type="project" value="InterPro"/>
</dbReference>
<dbReference type="Gene3D" id="3.90.78.10">
    <property type="entry name" value="UDP-N-acetylenolpyruvoylglucosamine reductase, C-terminal domain"/>
    <property type="match status" value="1"/>
</dbReference>
<dbReference type="EC" id="1.3.1.98" evidence="5 19"/>
<dbReference type="InterPro" id="IPR036635">
    <property type="entry name" value="MurB_C_sf"/>
</dbReference>
<dbReference type="EMBL" id="AFLW02000167">
    <property type="protein sequence ID" value="EMM80764.1"/>
    <property type="molecule type" value="Genomic_DNA"/>
</dbReference>
<dbReference type="GO" id="GO:0005829">
    <property type="term" value="C:cytosol"/>
    <property type="evidence" value="ECO:0007669"/>
    <property type="project" value="TreeGrafter"/>
</dbReference>
<comment type="similarity">
    <text evidence="19">Belongs to the MurB family.</text>
</comment>
<evidence type="ECO:0000256" key="1">
    <source>
        <dbReference type="ARBA" id="ARBA00001974"/>
    </source>
</evidence>
<feature type="active site" evidence="19">
    <location>
        <position position="327"/>
    </location>
</feature>
<evidence type="ECO:0000256" key="19">
    <source>
        <dbReference type="HAMAP-Rule" id="MF_00037"/>
    </source>
</evidence>
<dbReference type="GO" id="GO:0008762">
    <property type="term" value="F:UDP-N-acetylmuramate dehydrogenase activity"/>
    <property type="evidence" value="ECO:0007669"/>
    <property type="project" value="UniProtKB-UniRule"/>
</dbReference>
<reference evidence="22 23" key="1">
    <citation type="submission" date="2013-01" db="EMBL/GenBank/DDBJ databases">
        <authorList>
            <person name="Harkins D.M."/>
            <person name="Durkin A.S."/>
            <person name="Brinkac L.M."/>
            <person name="Haft D.H."/>
            <person name="Selengut J.D."/>
            <person name="Sanka R."/>
            <person name="DePew J."/>
            <person name="Purushe J."/>
            <person name="Hospenthal D.R."/>
            <person name="Murray C.K."/>
            <person name="Pimentel G."/>
            <person name="Wasfy M."/>
            <person name="Parker T."/>
            <person name="Miller R.S."/>
            <person name="Vinetz J.M."/>
            <person name="Sutton G.G."/>
            <person name="Nierman W.C."/>
            <person name="Fouts D.E."/>
        </authorList>
    </citation>
    <scope>NUCLEOTIDE SEQUENCE [LARGE SCALE GENOMIC DNA]</scope>
    <source>
        <strain evidence="22 23">2006001854</strain>
    </source>
</reference>
<evidence type="ECO:0000256" key="14">
    <source>
        <dbReference type="ARBA" id="ARBA00023002"/>
    </source>
</evidence>
<comment type="catalytic activity">
    <reaction evidence="18 19">
        <text>UDP-N-acetyl-alpha-D-muramate + NADP(+) = UDP-N-acetyl-3-O-(1-carboxyvinyl)-alpha-D-glucosamine + NADPH + H(+)</text>
        <dbReference type="Rhea" id="RHEA:12248"/>
        <dbReference type="ChEBI" id="CHEBI:15378"/>
        <dbReference type="ChEBI" id="CHEBI:57783"/>
        <dbReference type="ChEBI" id="CHEBI:58349"/>
        <dbReference type="ChEBI" id="CHEBI:68483"/>
        <dbReference type="ChEBI" id="CHEBI:70757"/>
        <dbReference type="EC" id="1.3.1.98"/>
    </reaction>
</comment>
<dbReference type="Pfam" id="PF02873">
    <property type="entry name" value="MurB_C"/>
    <property type="match status" value="1"/>
</dbReference>
<protein>
    <recommendedName>
        <fullName evidence="6 19">UDP-N-acetylenolpyruvoylglucosamine reductase</fullName>
        <ecNumber evidence="5 19">1.3.1.98</ecNumber>
    </recommendedName>
    <alternativeName>
        <fullName evidence="17 19">UDP-N-acetylmuramate dehydrogenase</fullName>
    </alternativeName>
</protein>
<keyword evidence="13 19" id="KW-0573">Peptidoglycan synthesis</keyword>
<evidence type="ECO:0000259" key="21">
    <source>
        <dbReference type="PROSITE" id="PS51387"/>
    </source>
</evidence>
<evidence type="ECO:0000256" key="4">
    <source>
        <dbReference type="ARBA" id="ARBA00004752"/>
    </source>
</evidence>
<dbReference type="PANTHER" id="PTHR21071">
    <property type="entry name" value="UDP-N-ACETYLENOLPYRUVOYLGLUCOSAMINE REDUCTASE"/>
    <property type="match status" value="1"/>
</dbReference>
<comment type="pathway">
    <text evidence="4 19">Cell wall biogenesis; peptidoglycan biosynthesis.</text>
</comment>
<keyword evidence="12 19" id="KW-0133">Cell shape</keyword>
<keyword evidence="16 19" id="KW-0961">Cell wall biogenesis/degradation</keyword>
<proteinExistence type="inferred from homology"/>
<comment type="cofactor">
    <cofactor evidence="1 19">
        <name>FAD</name>
        <dbReference type="ChEBI" id="CHEBI:57692"/>
    </cofactor>
</comment>
<evidence type="ECO:0000256" key="6">
    <source>
        <dbReference type="ARBA" id="ARBA00015188"/>
    </source>
</evidence>